<evidence type="ECO:0000259" key="7">
    <source>
        <dbReference type="Pfam" id="PF23247"/>
    </source>
</evidence>
<feature type="domain" description="Disease resistance protein At4g27190-like leucine-rich repeats" evidence="7">
    <location>
        <begin position="1445"/>
        <end position="1567"/>
    </location>
</feature>
<feature type="domain" description="Disease resistance protein At4g27190-like leucine-rich repeats" evidence="7">
    <location>
        <begin position="855"/>
        <end position="969"/>
    </location>
</feature>
<feature type="coiled-coil region" evidence="5">
    <location>
        <begin position="1571"/>
        <end position="1598"/>
    </location>
</feature>
<dbReference type="Proteomes" id="UP001341840">
    <property type="component" value="Unassembled WGS sequence"/>
</dbReference>
<keyword evidence="2" id="KW-0547">Nucleotide-binding</keyword>
<feature type="coiled-coil region" evidence="5">
    <location>
        <begin position="30"/>
        <end position="174"/>
    </location>
</feature>
<feature type="domain" description="Disease resistance protein At4g27190-like leucine-rich repeats" evidence="7">
    <location>
        <begin position="1967"/>
        <end position="2076"/>
    </location>
</feature>
<feature type="domain" description="Disease resistance protein At4g27190-like leucine-rich repeats" evidence="7">
    <location>
        <begin position="1283"/>
        <end position="1376"/>
    </location>
</feature>
<dbReference type="Pfam" id="PF23247">
    <property type="entry name" value="LRR_RPS2"/>
    <property type="match status" value="6"/>
</dbReference>
<dbReference type="InterPro" id="IPR042197">
    <property type="entry name" value="Apaf_helical"/>
</dbReference>
<comment type="caution">
    <text evidence="8">The sequence shown here is derived from an EMBL/GenBank/DDBJ whole genome shotgun (WGS) entry which is preliminary data.</text>
</comment>
<reference evidence="8 9" key="1">
    <citation type="journal article" date="2023" name="Plants (Basel)">
        <title>Bridging the Gap: Combining Genomics and Transcriptomics Approaches to Understand Stylosanthes scabra, an Orphan Legume from the Brazilian Caatinga.</title>
        <authorList>
            <person name="Ferreira-Neto J.R.C."/>
            <person name="da Silva M.D."/>
            <person name="Binneck E."/>
            <person name="de Melo N.F."/>
            <person name="da Silva R.H."/>
            <person name="de Melo A.L.T.M."/>
            <person name="Pandolfi V."/>
            <person name="Bustamante F.O."/>
            <person name="Brasileiro-Vidal A.C."/>
            <person name="Benko-Iseppon A.M."/>
        </authorList>
    </citation>
    <scope>NUCLEOTIDE SEQUENCE [LARGE SCALE GENOMIC DNA]</scope>
    <source>
        <tissue evidence="8">Leaves</tissue>
    </source>
</reference>
<dbReference type="InterPro" id="IPR027417">
    <property type="entry name" value="P-loop_NTPase"/>
</dbReference>
<feature type="domain" description="Disease resistance protein At4g27190-like leucine-rich repeats" evidence="7">
    <location>
        <begin position="986"/>
        <end position="1105"/>
    </location>
</feature>
<feature type="domain" description="NB-ARC" evidence="6">
    <location>
        <begin position="162"/>
        <end position="325"/>
    </location>
</feature>
<dbReference type="PANTHER" id="PTHR33463">
    <property type="entry name" value="NB-ARC DOMAIN-CONTAINING PROTEIN-RELATED"/>
    <property type="match status" value="1"/>
</dbReference>
<dbReference type="PANTHER" id="PTHR33463:SF198">
    <property type="entry name" value="RPP4C3"/>
    <property type="match status" value="1"/>
</dbReference>
<sequence>MECVTGIASGVLSKIAELLIEPIGANCAYLISYDDNLTSLNDALEALEGKKQQVLSKMLEDQNSGREILPYVKDWLQKVEEIQADLRSFKEVEARRNKKCLGGWCPNLKTRYSFSKNAKKNADKLVQLKEQKLEKISAPAPPLKYEEFFSTKGIKSFESRNEIVRGVIEKLKEEGCNKISICGMGGVGKTTLVTEVIKIVEAEKLFDNIAMVTVSQTPNISKIQTEIAARLDLKLTDKNSETINAQEILAKINRSPGVLIVLDDVWMELDLVSIGIPSNGNPNTCKVIFTSRNEGECSKMGSQKTFTVISLSKEDSWALFEEIVGGDVMNKAEIRLIAEDIAKQCGGLPIALVTVGKALRGKGEKYVWENALKDLRTSSASFSDVEKCIELSYTLLDKRNAKDLLFLCCSFPEDTDIPIEVLLREGWGLGRLFQGEDYSLYEARNKTHSLVDDLKACFLLLNSDKKECVKMHDVVRDVITSIASKKEDYKIQCEDVEKWRPDKSTSSSCSAISIRTSEVQCPNVVDYPKLEILRAESPSRWSKISIPAKLFHGMSSLKVLYLFSSFIPDASSLFPTLKCLGTLRLEDCEVGDVSIIGKELLALEILSFARSGIVELPTEIGQLCSLRLLDLTECDKLCKISSNVLARLDRLEEFYFMTRSFRWMQNHDFVDELQTVFHRLKLVEIAIKKVESVFDYLSFKNVSRFLVQVGVAARVYDSSESAGYMKPNMLRLRDVNYSSIECSKLITQLIQKCEILRIDNVKNLKNIIFGSKGGVELSYLKDLKIQSCSDLECLTEEEEGEEHKSMSNMPSLVKLELRYLPKLTCFRRASDMNKSQFQHLETIVIKSCKSLAMAFDSQAFQNLRDLSISYCDSIKHIFSPANGEVMPQLEKLHIKGCKEMSNLVGCSKDKEAAEDYNCEGKVKIIVFKKLYRLSLSFLPKLESICTNSYEQVQCPSLMRLDIFDCPMLKAPSFQNHMPQESNSLDMVFDPQVFQSLRSLRISRCHSLAHIFTPVMSNVAPELEELEISLCEKMTSLVGESKNHREVNTIVFKKLYSLSLDDLPLCESICSNSCDTEWPSLRQLNIQRCLVLKSLPLFQIEKHLMQDNHEGVTSYSNTKKNKSSHSNCFLECAPVLSKFIHQANTNKKPDKTAITAKDQPSSITMIESMPILEKIHIKDCDDMQNILHLVGKNYDSTIHSQLKTIQIERCEKLASIVSKINGEEIKKIMEYFSELQSLELNYLPNLSSFVCSETCTSMDKLPEVMGACEGNQLQLVPFIDVDVFLFSNLRSLVIRGCNKIHILFSSSSLESLRCLEHLKLEYCDNIVEIVSANKIVFPKLEKLFLEGLPKLKSFSQGPNDMDFPSLQTVEIIYCPSMGMFSQGSSNTPKLKHFKMKIGLYTSEYVYNGDLNATIKGFKAFVELQHEEMLSWNDHHNEGLIYFINSEMDLERFHKLRMVVPFNDRRKLQNVRRLCIENCDSLVEVFQSREEIMDAKERDDEIIHYELRSMTLTSLPELRHIWGPKLMPLVTFDKLTSITVKYCRSLKSLMSHSMAKRLVHLENLRVKYCYIMEAIVTEEYDDENREKEVLEREKKKIKGVYLLRLPKLLSITSPNVLQRVMNLRITDCNSLQKVFESEEVFDVNQRNVTTQYEIESMELWNLPKLTHIWGASINRKLVSFDKLTSIQIDKCNSLKSLLSYSMAKNLVQLQRLVVLNCGMMEVIVTIEDESMDNRGNKVISLFPNLQKLELYNLPKLECICSQLDCGYGIPLCSEEEEEDNKQIHISLPQLNEVTLRYVPSLKCFCPGAYDYDIMLSSSSCFEDCTLFSSFPNGKVTVSTPNLQMCRLGYYNAEYVPILEDLNTTIHIWHNKQKYKVELQRLDTLACIEQDGYQHLLAYVLRSRKLILDSCHKLITCIPSDTKNRLLFQHLEELNVEHCECLQVIFESNDFGGTELTSMRLSSLPNPGPLSSFTNLKMLRISECHDMKFVFPNVSVAMNLSGLSELTVWECNQMEEIIQKENVDNSFISKVDKVIFPKLYEIKLEKLPELNCFCKSSFCYELSSCKRIYIKECPKMETFCSGTLCAPKLEDFRVEGMKCDVEENINEEIKGRHRGIN</sequence>
<feature type="domain" description="Disease resistance protein At4g27190-like leucine-rich repeats" evidence="7">
    <location>
        <begin position="1608"/>
        <end position="1716"/>
    </location>
</feature>
<keyword evidence="9" id="KW-1185">Reference proteome</keyword>
<name>A0ABU6SSA4_9FABA</name>
<dbReference type="InterPro" id="IPR050905">
    <property type="entry name" value="Plant_NBS-LRR"/>
</dbReference>
<dbReference type="PRINTS" id="PR00364">
    <property type="entry name" value="DISEASERSIST"/>
</dbReference>
<evidence type="ECO:0000256" key="3">
    <source>
        <dbReference type="ARBA" id="ARBA00022821"/>
    </source>
</evidence>
<accession>A0ABU6SSA4</accession>
<evidence type="ECO:0000313" key="9">
    <source>
        <dbReference type="Proteomes" id="UP001341840"/>
    </source>
</evidence>
<keyword evidence="4" id="KW-0067">ATP-binding</keyword>
<dbReference type="SUPFAM" id="SSF52058">
    <property type="entry name" value="L domain-like"/>
    <property type="match status" value="1"/>
</dbReference>
<keyword evidence="5" id="KW-0175">Coiled coil</keyword>
<keyword evidence="3" id="KW-0611">Plant defense</keyword>
<dbReference type="SUPFAM" id="SSF52047">
    <property type="entry name" value="RNI-like"/>
    <property type="match status" value="2"/>
</dbReference>
<dbReference type="InterPro" id="IPR032675">
    <property type="entry name" value="LRR_dom_sf"/>
</dbReference>
<protein>
    <submittedName>
        <fullName evidence="8">Uncharacterized protein</fullName>
    </submittedName>
</protein>
<dbReference type="Gene3D" id="1.10.8.430">
    <property type="entry name" value="Helical domain of apoptotic protease-activating factors"/>
    <property type="match status" value="1"/>
</dbReference>
<dbReference type="Gene3D" id="3.40.50.300">
    <property type="entry name" value="P-loop containing nucleotide triphosphate hydrolases"/>
    <property type="match status" value="1"/>
</dbReference>
<dbReference type="SUPFAM" id="SSF52540">
    <property type="entry name" value="P-loop containing nucleoside triphosphate hydrolases"/>
    <property type="match status" value="1"/>
</dbReference>
<dbReference type="InterPro" id="IPR002182">
    <property type="entry name" value="NB-ARC"/>
</dbReference>
<evidence type="ECO:0000259" key="6">
    <source>
        <dbReference type="Pfam" id="PF00931"/>
    </source>
</evidence>
<evidence type="ECO:0000256" key="4">
    <source>
        <dbReference type="ARBA" id="ARBA00022840"/>
    </source>
</evidence>
<gene>
    <name evidence="8" type="ORF">PIB30_080271</name>
</gene>
<dbReference type="EMBL" id="JASCZI010061579">
    <property type="protein sequence ID" value="MED6139054.1"/>
    <property type="molecule type" value="Genomic_DNA"/>
</dbReference>
<organism evidence="8 9">
    <name type="scientific">Stylosanthes scabra</name>
    <dbReference type="NCBI Taxonomy" id="79078"/>
    <lineage>
        <taxon>Eukaryota</taxon>
        <taxon>Viridiplantae</taxon>
        <taxon>Streptophyta</taxon>
        <taxon>Embryophyta</taxon>
        <taxon>Tracheophyta</taxon>
        <taxon>Spermatophyta</taxon>
        <taxon>Magnoliopsida</taxon>
        <taxon>eudicotyledons</taxon>
        <taxon>Gunneridae</taxon>
        <taxon>Pentapetalae</taxon>
        <taxon>rosids</taxon>
        <taxon>fabids</taxon>
        <taxon>Fabales</taxon>
        <taxon>Fabaceae</taxon>
        <taxon>Papilionoideae</taxon>
        <taxon>50 kb inversion clade</taxon>
        <taxon>dalbergioids sensu lato</taxon>
        <taxon>Dalbergieae</taxon>
        <taxon>Pterocarpus clade</taxon>
        <taxon>Stylosanthes</taxon>
    </lineage>
</organism>
<comment type="similarity">
    <text evidence="1">Belongs to the disease resistance NB-LRR family.</text>
</comment>
<proteinExistence type="inferred from homology"/>
<evidence type="ECO:0000256" key="2">
    <source>
        <dbReference type="ARBA" id="ARBA00022741"/>
    </source>
</evidence>
<evidence type="ECO:0000256" key="1">
    <source>
        <dbReference type="ARBA" id="ARBA00008894"/>
    </source>
</evidence>
<dbReference type="Pfam" id="PF00931">
    <property type="entry name" value="NB-ARC"/>
    <property type="match status" value="1"/>
</dbReference>
<evidence type="ECO:0000313" key="8">
    <source>
        <dbReference type="EMBL" id="MED6139054.1"/>
    </source>
</evidence>
<dbReference type="InterPro" id="IPR057135">
    <property type="entry name" value="At4g27190-like_LRR"/>
</dbReference>
<dbReference type="Gene3D" id="3.80.10.10">
    <property type="entry name" value="Ribonuclease Inhibitor"/>
    <property type="match status" value="4"/>
</dbReference>
<evidence type="ECO:0000256" key="5">
    <source>
        <dbReference type="SAM" id="Coils"/>
    </source>
</evidence>